<dbReference type="PANTHER" id="PTHR35272:SF4">
    <property type="entry name" value="THIOL:DISULFIDE INTERCHANGE PROTEIN DSBG"/>
    <property type="match status" value="1"/>
</dbReference>
<reference evidence="3" key="1">
    <citation type="journal article" date="2016" name="Front. Microbiol.">
        <title>Genome Sequence of the Piezophilic, Mesophilic Sulfate-Reducing Bacterium Desulfovibrio indicus J2T.</title>
        <authorList>
            <person name="Cao J."/>
            <person name="Maignien L."/>
            <person name="Shao Z."/>
            <person name="Alain K."/>
            <person name="Jebbar M."/>
        </authorList>
    </citation>
    <scope>NUCLEOTIDE SEQUENCE</scope>
    <source>
        <strain evidence="3">DSM 16372</strain>
    </source>
</reference>
<keyword evidence="4" id="KW-1185">Reference proteome</keyword>
<feature type="chain" id="PRO_5043327189" description="Thioredoxin-like fold domain-containing protein" evidence="2">
    <location>
        <begin position="22"/>
        <end position="387"/>
    </location>
</feature>
<dbReference type="Gene3D" id="3.40.30.10">
    <property type="entry name" value="Glutaredoxin"/>
    <property type="match status" value="1"/>
</dbReference>
<dbReference type="GO" id="GO:0042597">
    <property type="term" value="C:periplasmic space"/>
    <property type="evidence" value="ECO:0007669"/>
    <property type="project" value="InterPro"/>
</dbReference>
<dbReference type="RefSeq" id="WP_238230237.1">
    <property type="nucleotide sequence ID" value="NZ_BPQO01000011.1"/>
</dbReference>
<reference evidence="3" key="2">
    <citation type="submission" date="2021-08" db="EMBL/GenBank/DDBJ databases">
        <authorList>
            <person name="Tani A."/>
            <person name="Ola A."/>
            <person name="Ogura Y."/>
            <person name="Katsura K."/>
            <person name="Hayashi T."/>
        </authorList>
    </citation>
    <scope>NUCLEOTIDE SEQUENCE</scope>
    <source>
        <strain evidence="3">DSM 16372</strain>
    </source>
</reference>
<dbReference type="SUPFAM" id="SSF52833">
    <property type="entry name" value="Thioredoxin-like"/>
    <property type="match status" value="1"/>
</dbReference>
<feature type="compositionally biased region" description="Basic and acidic residues" evidence="1">
    <location>
        <begin position="121"/>
        <end position="146"/>
    </location>
</feature>
<dbReference type="Proteomes" id="UP001055247">
    <property type="component" value="Unassembled WGS sequence"/>
</dbReference>
<dbReference type="EMBL" id="BPQO01000011">
    <property type="protein sequence ID" value="GJD89414.1"/>
    <property type="molecule type" value="Genomic_DNA"/>
</dbReference>
<comment type="caution">
    <text evidence="3">The sequence shown here is derived from an EMBL/GenBank/DDBJ whole genome shotgun (WGS) entry which is preliminary data.</text>
</comment>
<feature type="compositionally biased region" description="Low complexity" evidence="1">
    <location>
        <begin position="204"/>
        <end position="219"/>
    </location>
</feature>
<feature type="compositionally biased region" description="Low complexity" evidence="1">
    <location>
        <begin position="153"/>
        <end position="166"/>
    </location>
</feature>
<keyword evidence="2" id="KW-0732">Signal</keyword>
<name>A0AAV4ZNB9_9HYPH</name>
<gene>
    <name evidence="3" type="ORF">BHAOGJBA_2941</name>
</gene>
<feature type="signal peptide" evidence="2">
    <location>
        <begin position="1"/>
        <end position="21"/>
    </location>
</feature>
<evidence type="ECO:0000256" key="2">
    <source>
        <dbReference type="SAM" id="SignalP"/>
    </source>
</evidence>
<evidence type="ECO:0000256" key="1">
    <source>
        <dbReference type="SAM" id="MobiDB-lite"/>
    </source>
</evidence>
<protein>
    <recommendedName>
        <fullName evidence="5">Thioredoxin-like fold domain-containing protein</fullName>
    </recommendedName>
</protein>
<dbReference type="AlphaFoldDB" id="A0AAV4ZNB9"/>
<evidence type="ECO:0000313" key="4">
    <source>
        <dbReference type="Proteomes" id="UP001055247"/>
    </source>
</evidence>
<evidence type="ECO:0000313" key="3">
    <source>
        <dbReference type="EMBL" id="GJD89414.1"/>
    </source>
</evidence>
<accession>A0AAV4ZNB9</accession>
<dbReference type="PANTHER" id="PTHR35272">
    <property type="entry name" value="THIOL:DISULFIDE INTERCHANGE PROTEIN DSBC-RELATED"/>
    <property type="match status" value="1"/>
</dbReference>
<dbReference type="Gene3D" id="3.10.450.70">
    <property type="entry name" value="Disulphide bond isomerase, DsbC/G, N-terminal"/>
    <property type="match status" value="1"/>
</dbReference>
<dbReference type="SUPFAM" id="SSF54423">
    <property type="entry name" value="DsbC/DsbG N-terminal domain-like"/>
    <property type="match status" value="1"/>
</dbReference>
<feature type="region of interest" description="Disordered" evidence="1">
    <location>
        <begin position="121"/>
        <end position="219"/>
    </location>
</feature>
<feature type="compositionally biased region" description="Basic and acidic residues" evidence="1">
    <location>
        <begin position="170"/>
        <end position="194"/>
    </location>
</feature>
<organism evidence="3 4">
    <name type="scientific">Methylobacterium hispanicum</name>
    <dbReference type="NCBI Taxonomy" id="270350"/>
    <lineage>
        <taxon>Bacteria</taxon>
        <taxon>Pseudomonadati</taxon>
        <taxon>Pseudomonadota</taxon>
        <taxon>Alphaproteobacteria</taxon>
        <taxon>Hyphomicrobiales</taxon>
        <taxon>Methylobacteriaceae</taxon>
        <taxon>Methylobacterium</taxon>
    </lineage>
</organism>
<dbReference type="InterPro" id="IPR036249">
    <property type="entry name" value="Thioredoxin-like_sf"/>
</dbReference>
<dbReference type="InterPro" id="IPR051470">
    <property type="entry name" value="Thiol:disulfide_interchange"/>
</dbReference>
<sequence>MRPPRAVIAAALYLAAHGAEAQSFLNEPVNPSAARNPIAARAAEMAPVLSWLQTQGVKLTYIGDEGGLKAYLGESANGKQQVFYVAPDGDHVVAGLMFKRDGMNVTGVQIGEMQQRFREAQQRYEEALKSSREPNDDIKRQVREGSEVIPSVGGKPAEGPAAPPTAKIEPAPERKVEPAAKPFDAKPLDAKHSSTDAQSDAGHPARAPAGKSAPASAVPAAGPARYVSGLDKAEFEAAVADAAWFRVGDEKAPALYMVADPNCRFCHRAWDDLKPLVLGGKLQLRVIMIAGLPGSDVAARAILGSDLPGQEWLAGRGSVDGVQAGPAPEPNSEKWNLTTRVLQGNAEFIRRFSIQQTPFLGFVGRDGKLYSSTGTPSDLALFLSSLI</sequence>
<evidence type="ECO:0008006" key="5">
    <source>
        <dbReference type="Google" id="ProtNLM"/>
    </source>
</evidence>
<proteinExistence type="predicted"/>
<dbReference type="InterPro" id="IPR009094">
    <property type="entry name" value="DiS-bond_isomerase_DsbC/G_N_sf"/>
</dbReference>